<keyword evidence="1" id="KW-0808">Transferase</keyword>
<evidence type="ECO:0000256" key="2">
    <source>
        <dbReference type="ARBA" id="ARBA00023315"/>
    </source>
</evidence>
<evidence type="ECO:0000313" key="4">
    <source>
        <dbReference type="EMBL" id="SDY64397.1"/>
    </source>
</evidence>
<accession>A0A1H3LIM2</accession>
<dbReference type="PROSITE" id="PS51186">
    <property type="entry name" value="GNAT"/>
    <property type="match status" value="1"/>
</dbReference>
<sequence>MYTLRAGKKEDLPRVLELVKELALYEKAPEQVTNTIEMMEKDGFGPHPVFGFFVAQKVSTEEIIGIAIYYYRYSTWKGKRLYLEDIVVTESERGHGAGKLLFDRVMKKSLEENCTGMMWQVLDWNSPAINFYNKYGADLEGGWLNCHLQSTEIRVLLD</sequence>
<evidence type="ECO:0000259" key="3">
    <source>
        <dbReference type="PROSITE" id="PS51186"/>
    </source>
</evidence>
<feature type="domain" description="N-acetyltransferase" evidence="3">
    <location>
        <begin position="2"/>
        <end position="158"/>
    </location>
</feature>
<keyword evidence="5" id="KW-1185">Reference proteome</keyword>
<dbReference type="RefSeq" id="WP_019596464.1">
    <property type="nucleotide sequence ID" value="NZ_FNQC01000002.1"/>
</dbReference>
<organism evidence="4 5">
    <name type="scientific">Rhodonellum ikkaensis</name>
    <dbReference type="NCBI Taxonomy" id="336829"/>
    <lineage>
        <taxon>Bacteria</taxon>
        <taxon>Pseudomonadati</taxon>
        <taxon>Bacteroidota</taxon>
        <taxon>Cytophagia</taxon>
        <taxon>Cytophagales</taxon>
        <taxon>Cytophagaceae</taxon>
        <taxon>Rhodonellum</taxon>
    </lineage>
</organism>
<dbReference type="Pfam" id="PF00583">
    <property type="entry name" value="Acetyltransf_1"/>
    <property type="match status" value="1"/>
</dbReference>
<evidence type="ECO:0000256" key="1">
    <source>
        <dbReference type="ARBA" id="ARBA00022679"/>
    </source>
</evidence>
<dbReference type="Gene3D" id="3.40.630.30">
    <property type="match status" value="1"/>
</dbReference>
<dbReference type="PANTHER" id="PTHR10545">
    <property type="entry name" value="DIAMINE N-ACETYLTRANSFERASE"/>
    <property type="match status" value="1"/>
</dbReference>
<dbReference type="InterPro" id="IPR016181">
    <property type="entry name" value="Acyl_CoA_acyltransferase"/>
</dbReference>
<dbReference type="InterPro" id="IPR000182">
    <property type="entry name" value="GNAT_dom"/>
</dbReference>
<gene>
    <name evidence="4" type="ORF">SAMN05444412_10285</name>
</gene>
<dbReference type="SUPFAM" id="SSF55729">
    <property type="entry name" value="Acyl-CoA N-acyltransferases (Nat)"/>
    <property type="match status" value="1"/>
</dbReference>
<reference evidence="4 5" key="1">
    <citation type="submission" date="2016-10" db="EMBL/GenBank/DDBJ databases">
        <authorList>
            <person name="Varghese N."/>
            <person name="Submissions S."/>
        </authorList>
    </citation>
    <scope>NUCLEOTIDE SEQUENCE [LARGE SCALE GENOMIC DNA]</scope>
    <source>
        <strain evidence="4 5">DSM 17997</strain>
    </source>
</reference>
<dbReference type="CDD" id="cd04301">
    <property type="entry name" value="NAT_SF"/>
    <property type="match status" value="1"/>
</dbReference>
<name>A0A1H3LIM2_9BACT</name>
<dbReference type="PANTHER" id="PTHR10545:SF29">
    <property type="entry name" value="GH14572P-RELATED"/>
    <property type="match status" value="1"/>
</dbReference>
<comment type="caution">
    <text evidence="4">The sequence shown here is derived from an EMBL/GenBank/DDBJ whole genome shotgun (WGS) entry which is preliminary data.</text>
</comment>
<dbReference type="EMBL" id="FNQC01000002">
    <property type="protein sequence ID" value="SDY64397.1"/>
    <property type="molecule type" value="Genomic_DNA"/>
</dbReference>
<dbReference type="Proteomes" id="UP000199663">
    <property type="component" value="Unassembled WGS sequence"/>
</dbReference>
<evidence type="ECO:0000313" key="5">
    <source>
        <dbReference type="Proteomes" id="UP000199663"/>
    </source>
</evidence>
<protein>
    <submittedName>
        <fullName evidence="4">L-amino acid N-acyltransferase YncA</fullName>
    </submittedName>
</protein>
<dbReference type="InterPro" id="IPR051016">
    <property type="entry name" value="Diverse_Substrate_AcTransf"/>
</dbReference>
<proteinExistence type="predicted"/>
<keyword evidence="2" id="KW-0012">Acyltransferase</keyword>